<dbReference type="SUPFAM" id="SSF51445">
    <property type="entry name" value="(Trans)glycosidases"/>
    <property type="match status" value="1"/>
</dbReference>
<dbReference type="PRINTS" id="PR00133">
    <property type="entry name" value="GLHYDRLASE3"/>
</dbReference>
<dbReference type="InterPro" id="IPR001764">
    <property type="entry name" value="Glyco_hydro_3_N"/>
</dbReference>
<dbReference type="AlphaFoldDB" id="X1DVY4"/>
<reference evidence="2" key="1">
    <citation type="journal article" date="2014" name="Front. Microbiol.">
        <title>High frequency of phylogenetically diverse reductive dehalogenase-homologous genes in deep subseafloor sedimentary metagenomes.</title>
        <authorList>
            <person name="Kawai M."/>
            <person name="Futagami T."/>
            <person name="Toyoda A."/>
            <person name="Takaki Y."/>
            <person name="Nishi S."/>
            <person name="Hori S."/>
            <person name="Arai W."/>
            <person name="Tsubouchi T."/>
            <person name="Morono Y."/>
            <person name="Uchiyama I."/>
            <person name="Ito T."/>
            <person name="Fujiyama A."/>
            <person name="Inagaki F."/>
            <person name="Takami H."/>
        </authorList>
    </citation>
    <scope>NUCLEOTIDE SEQUENCE</scope>
    <source>
        <strain evidence="2">Expedition CK06-06</strain>
    </source>
</reference>
<organism evidence="2">
    <name type="scientific">marine sediment metagenome</name>
    <dbReference type="NCBI Taxonomy" id="412755"/>
    <lineage>
        <taxon>unclassified sequences</taxon>
        <taxon>metagenomes</taxon>
        <taxon>ecological metagenomes</taxon>
    </lineage>
</organism>
<dbReference type="EMBL" id="BART01038937">
    <property type="protein sequence ID" value="GAH09099.1"/>
    <property type="molecule type" value="Genomic_DNA"/>
</dbReference>
<comment type="caution">
    <text evidence="2">The sequence shown here is derived from an EMBL/GenBank/DDBJ whole genome shotgun (WGS) entry which is preliminary data.</text>
</comment>
<protein>
    <submittedName>
        <fullName evidence="2">Uncharacterized protein</fullName>
    </submittedName>
</protein>
<proteinExistence type="predicted"/>
<dbReference type="GO" id="GO:0004553">
    <property type="term" value="F:hydrolase activity, hydrolyzing O-glycosyl compounds"/>
    <property type="evidence" value="ECO:0007669"/>
    <property type="project" value="InterPro"/>
</dbReference>
<dbReference type="InterPro" id="IPR017853">
    <property type="entry name" value="GH"/>
</dbReference>
<evidence type="ECO:0000256" key="1">
    <source>
        <dbReference type="ARBA" id="ARBA00022801"/>
    </source>
</evidence>
<name>X1DVY4_9ZZZZ</name>
<evidence type="ECO:0000313" key="2">
    <source>
        <dbReference type="EMBL" id="GAH09099.1"/>
    </source>
</evidence>
<feature type="non-terminal residue" evidence="2">
    <location>
        <position position="1"/>
    </location>
</feature>
<accession>X1DVY4</accession>
<dbReference type="Gene3D" id="3.20.20.300">
    <property type="entry name" value="Glycoside hydrolase, family 3, N-terminal domain"/>
    <property type="match status" value="1"/>
</dbReference>
<dbReference type="GO" id="GO:0005975">
    <property type="term" value="P:carbohydrate metabolic process"/>
    <property type="evidence" value="ECO:0007669"/>
    <property type="project" value="InterPro"/>
</dbReference>
<dbReference type="InterPro" id="IPR036962">
    <property type="entry name" value="Glyco_hydro_3_N_sf"/>
</dbReference>
<gene>
    <name evidence="2" type="ORF">S01H4_64293</name>
</gene>
<sequence length="93" mass="10071">WAGLAQMRSGGYSAHPWHAGVIARLGIPGIRFADGPRGVVMDGATTFPVSMARGAAWDVDLEERLMRLYYSPLVPANGTTNRDSAIPSQRFLI</sequence>
<keyword evidence="1" id="KW-0378">Hydrolase</keyword>